<organism evidence="10 11">
    <name type="scientific">Azospirillum palustre</name>
    <dbReference type="NCBI Taxonomy" id="2044885"/>
    <lineage>
        <taxon>Bacteria</taxon>
        <taxon>Pseudomonadati</taxon>
        <taxon>Pseudomonadota</taxon>
        <taxon>Alphaproteobacteria</taxon>
        <taxon>Rhodospirillales</taxon>
        <taxon>Azospirillaceae</taxon>
        <taxon>Azospirillum</taxon>
    </lineage>
</organism>
<evidence type="ECO:0000256" key="1">
    <source>
        <dbReference type="ARBA" id="ARBA00004651"/>
    </source>
</evidence>
<dbReference type="OrthoDB" id="9815258at2"/>
<dbReference type="Gene3D" id="1.10.3720.10">
    <property type="entry name" value="MetI-like"/>
    <property type="match status" value="1"/>
</dbReference>
<dbReference type="GO" id="GO:0031460">
    <property type="term" value="P:glycine betaine transport"/>
    <property type="evidence" value="ECO:0007669"/>
    <property type="project" value="TreeGrafter"/>
</dbReference>
<dbReference type="InterPro" id="IPR000515">
    <property type="entry name" value="MetI-like"/>
</dbReference>
<evidence type="ECO:0000256" key="3">
    <source>
        <dbReference type="ARBA" id="ARBA00022475"/>
    </source>
</evidence>
<keyword evidence="2 7" id="KW-0813">Transport</keyword>
<keyword evidence="3" id="KW-1003">Cell membrane</keyword>
<comment type="similarity">
    <text evidence="7">Belongs to the binding-protein-dependent transport system permease family.</text>
</comment>
<evidence type="ECO:0000256" key="5">
    <source>
        <dbReference type="ARBA" id="ARBA00022989"/>
    </source>
</evidence>
<dbReference type="SUPFAM" id="SSF161098">
    <property type="entry name" value="MetI-like"/>
    <property type="match status" value="1"/>
</dbReference>
<feature type="transmembrane region" description="Helical" evidence="7">
    <location>
        <begin position="228"/>
        <end position="250"/>
    </location>
</feature>
<feature type="domain" description="ABC transmembrane type-1" evidence="9">
    <location>
        <begin position="101"/>
        <end position="280"/>
    </location>
</feature>
<dbReference type="CDD" id="cd06261">
    <property type="entry name" value="TM_PBP2"/>
    <property type="match status" value="1"/>
</dbReference>
<feature type="transmembrane region" description="Helical" evidence="7">
    <location>
        <begin position="257"/>
        <end position="276"/>
    </location>
</feature>
<dbReference type="PROSITE" id="PS50928">
    <property type="entry name" value="ABC_TM1"/>
    <property type="match status" value="1"/>
</dbReference>
<feature type="transmembrane region" description="Helical" evidence="7">
    <location>
        <begin position="80"/>
        <end position="98"/>
    </location>
</feature>
<dbReference type="InterPro" id="IPR035906">
    <property type="entry name" value="MetI-like_sf"/>
</dbReference>
<keyword evidence="6 7" id="KW-0472">Membrane</keyword>
<dbReference type="EMBL" id="PDKW01000040">
    <property type="protein sequence ID" value="PGH57079.1"/>
    <property type="molecule type" value="Genomic_DNA"/>
</dbReference>
<comment type="subcellular location">
    <subcellularLocation>
        <location evidence="1 7">Cell membrane</location>
        <topology evidence="1 7">Multi-pass membrane protein</topology>
    </subcellularLocation>
</comment>
<evidence type="ECO:0000259" key="9">
    <source>
        <dbReference type="PROSITE" id="PS50928"/>
    </source>
</evidence>
<dbReference type="GO" id="GO:0005275">
    <property type="term" value="F:amine transmembrane transporter activity"/>
    <property type="evidence" value="ECO:0007669"/>
    <property type="project" value="TreeGrafter"/>
</dbReference>
<dbReference type="PANTHER" id="PTHR47737">
    <property type="entry name" value="GLYCINE BETAINE/PROLINE BETAINE TRANSPORT SYSTEM PERMEASE PROTEIN PROW"/>
    <property type="match status" value="1"/>
</dbReference>
<evidence type="ECO:0000256" key="4">
    <source>
        <dbReference type="ARBA" id="ARBA00022692"/>
    </source>
</evidence>
<evidence type="ECO:0000256" key="6">
    <source>
        <dbReference type="ARBA" id="ARBA00023136"/>
    </source>
</evidence>
<feature type="transmembrane region" description="Helical" evidence="7">
    <location>
        <begin position="104"/>
        <end position="127"/>
    </location>
</feature>
<dbReference type="GO" id="GO:0043190">
    <property type="term" value="C:ATP-binding cassette (ABC) transporter complex"/>
    <property type="evidence" value="ECO:0007669"/>
    <property type="project" value="TreeGrafter"/>
</dbReference>
<evidence type="ECO:0000256" key="8">
    <source>
        <dbReference type="SAM" id="MobiDB-lite"/>
    </source>
</evidence>
<keyword evidence="5 7" id="KW-1133">Transmembrane helix</keyword>
<evidence type="ECO:0000256" key="2">
    <source>
        <dbReference type="ARBA" id="ARBA00022448"/>
    </source>
</evidence>
<keyword evidence="4 7" id="KW-0812">Transmembrane</keyword>
<dbReference type="Proteomes" id="UP000225379">
    <property type="component" value="Unassembled WGS sequence"/>
</dbReference>
<reference evidence="11" key="1">
    <citation type="submission" date="2017-10" db="EMBL/GenBank/DDBJ databases">
        <authorList>
            <person name="Kravchenko I.K."/>
            <person name="Grouzdev D.S."/>
        </authorList>
    </citation>
    <scope>NUCLEOTIDE SEQUENCE [LARGE SCALE GENOMIC DNA]</scope>
    <source>
        <strain evidence="11">B2</strain>
    </source>
</reference>
<feature type="transmembrane region" description="Helical" evidence="7">
    <location>
        <begin position="56"/>
        <end position="75"/>
    </location>
</feature>
<comment type="caution">
    <text evidence="10">The sequence shown here is derived from an EMBL/GenBank/DDBJ whole genome shotgun (WGS) entry which is preliminary data.</text>
</comment>
<dbReference type="GO" id="GO:0015871">
    <property type="term" value="P:choline transport"/>
    <property type="evidence" value="ECO:0007669"/>
    <property type="project" value="TreeGrafter"/>
</dbReference>
<feature type="transmembrane region" description="Helical" evidence="7">
    <location>
        <begin position="148"/>
        <end position="175"/>
    </location>
</feature>
<dbReference type="GO" id="GO:0015226">
    <property type="term" value="F:carnitine transmembrane transporter activity"/>
    <property type="evidence" value="ECO:0007669"/>
    <property type="project" value="TreeGrafter"/>
</dbReference>
<dbReference type="RefSeq" id="WP_098736530.1">
    <property type="nucleotide sequence ID" value="NZ_PDKW01000040.1"/>
</dbReference>
<dbReference type="Pfam" id="PF00528">
    <property type="entry name" value="BPD_transp_1"/>
    <property type="match status" value="1"/>
</dbReference>
<evidence type="ECO:0000256" key="7">
    <source>
        <dbReference type="RuleBase" id="RU363032"/>
    </source>
</evidence>
<dbReference type="FunFam" id="1.10.3720.10:FF:000001">
    <property type="entry name" value="Glycine betaine ABC transporter, permease"/>
    <property type="match status" value="1"/>
</dbReference>
<feature type="region of interest" description="Disordered" evidence="8">
    <location>
        <begin position="286"/>
        <end position="308"/>
    </location>
</feature>
<name>A0A2B8BH79_9PROT</name>
<sequence>MADIALLDIEWLNETIGGGIARGAEWLVTTILDHGQPALTVIAATVDGLGEALDGLLLGVPPWLLALVLSAVALWRVGRAFALFTLLSLGGIFVMGLWEPTVSTLGLVLASTVLSLIGGVPLGIWMARSKIADGVGKTLLDLMQTMPAFVYLIPAVLFFGLGRVPGIIATVVFAMPPAVRLTALGIRQVPVELVEAGRAFGCRDHQLLFKIQLPNALPSIMAGVNQTMMMALSMIVVASMIGAGGLGNVVLQGIQRLDIGLGVQSGLAVVLLAVVLDRITQSFGRAGGRGAGRRRAAAGTAGRRWWRR</sequence>
<keyword evidence="11" id="KW-1185">Reference proteome</keyword>
<accession>A0A2B8BH79</accession>
<gene>
    <name evidence="10" type="ORF">CRT60_11345</name>
</gene>
<proteinExistence type="inferred from homology"/>
<evidence type="ECO:0000313" key="10">
    <source>
        <dbReference type="EMBL" id="PGH57079.1"/>
    </source>
</evidence>
<feature type="compositionally biased region" description="Low complexity" evidence="8">
    <location>
        <begin position="297"/>
        <end position="308"/>
    </location>
</feature>
<dbReference type="PANTHER" id="PTHR47737:SF1">
    <property type="entry name" value="GLYCINE BETAINE_PROLINE BETAINE TRANSPORT SYSTEM PERMEASE PROTEIN PROW"/>
    <property type="match status" value="1"/>
</dbReference>
<evidence type="ECO:0000313" key="11">
    <source>
        <dbReference type="Proteomes" id="UP000225379"/>
    </source>
</evidence>
<dbReference type="AlphaFoldDB" id="A0A2B8BH79"/>
<protein>
    <submittedName>
        <fullName evidence="10">Choline ABC transporter permease subunit</fullName>
    </submittedName>
</protein>